<sequence length="46" mass="5053">MAVMIVLAGAARAEQFSANFKGTDIQEFINTVKTGQNHHYRSGGER</sequence>
<name>A0A939NP43_SERMA</name>
<evidence type="ECO:0000313" key="1">
    <source>
        <dbReference type="EMBL" id="MBO2006900.1"/>
    </source>
</evidence>
<reference evidence="1" key="1">
    <citation type="submission" date="2021-03" db="EMBL/GenBank/DDBJ databases">
        <title>Molecular epidemiology and mechanisms of colistin and carbapenem resistance in Enterobacteriaceae from clinical isolates, the environment and porcine samples in Pretoria, South Africa.</title>
        <authorList>
            <person name="Bogoshi D."/>
            <person name="Mbelle N.M."/>
            <person name="Naidoo V."/>
            <person name="Osei Sekyere J."/>
        </authorList>
    </citation>
    <scope>NUCLEOTIDE SEQUENCE</scope>
    <source>
        <strain evidence="1">C080</strain>
    </source>
</reference>
<gene>
    <name evidence="1" type="ORF">J4732_11595</name>
</gene>
<comment type="caution">
    <text evidence="1">The sequence shown here is derived from an EMBL/GenBank/DDBJ whole genome shotgun (WGS) entry which is preliminary data.</text>
</comment>
<organism evidence="1">
    <name type="scientific">Serratia marcescens</name>
    <dbReference type="NCBI Taxonomy" id="615"/>
    <lineage>
        <taxon>Bacteria</taxon>
        <taxon>Pseudomonadati</taxon>
        <taxon>Pseudomonadota</taxon>
        <taxon>Gammaproteobacteria</taxon>
        <taxon>Enterobacterales</taxon>
        <taxon>Yersiniaceae</taxon>
        <taxon>Serratia</taxon>
    </lineage>
</organism>
<proteinExistence type="predicted"/>
<accession>A0A939NP43</accession>
<dbReference type="AlphaFoldDB" id="A0A939NP43"/>
<dbReference type="EMBL" id="JAGETR010000069">
    <property type="protein sequence ID" value="MBO2006900.1"/>
    <property type="molecule type" value="Genomic_DNA"/>
</dbReference>
<protein>
    <submittedName>
        <fullName evidence="1">Uncharacterized protein</fullName>
    </submittedName>
</protein>